<dbReference type="InterPro" id="IPR003784">
    <property type="entry name" value="BioY"/>
</dbReference>
<keyword evidence="2 3" id="KW-0472">Membrane</keyword>
<dbReference type="Proteomes" id="UP000521676">
    <property type="component" value="Unassembled WGS sequence"/>
</dbReference>
<reference evidence="4 6" key="1">
    <citation type="submission" date="2020-06" db="EMBL/GenBank/DDBJ databases">
        <title>Anoxygenic phototrophic Chloroflexota member uses a Type I reaction center.</title>
        <authorList>
            <person name="Tsuji J.M."/>
            <person name="Shaw N.A."/>
            <person name="Nagashima S."/>
            <person name="Venkiteswaran J."/>
            <person name="Schiff S.L."/>
            <person name="Hanada S."/>
            <person name="Tank M."/>
            <person name="Neufeld J.D."/>
        </authorList>
    </citation>
    <scope>NUCLEOTIDE SEQUENCE [LARGE SCALE GENOMIC DNA]</scope>
    <source>
        <strain evidence="4">L227-S17</strain>
    </source>
</reference>
<feature type="transmembrane region" description="Helical" evidence="3">
    <location>
        <begin position="107"/>
        <end position="132"/>
    </location>
</feature>
<feature type="transmembrane region" description="Helical" evidence="3">
    <location>
        <begin position="61"/>
        <end position="78"/>
    </location>
</feature>
<evidence type="ECO:0000256" key="3">
    <source>
        <dbReference type="SAM" id="Phobius"/>
    </source>
</evidence>
<dbReference type="GO" id="GO:0005886">
    <property type="term" value="C:plasma membrane"/>
    <property type="evidence" value="ECO:0007669"/>
    <property type="project" value="UniProtKB-SubCell"/>
</dbReference>
<keyword evidence="2" id="KW-1003">Cell membrane</keyword>
<evidence type="ECO:0000256" key="1">
    <source>
        <dbReference type="ARBA" id="ARBA00010692"/>
    </source>
</evidence>
<evidence type="ECO:0000313" key="5">
    <source>
        <dbReference type="EMBL" id="WJW67622.1"/>
    </source>
</evidence>
<accession>A0A8T7LXR8</accession>
<keyword evidence="2" id="KW-0813">Transport</keyword>
<keyword evidence="3" id="KW-1133">Transmembrane helix</keyword>
<reference evidence="5" key="2">
    <citation type="journal article" date="2024" name="Nature">
        <title>Anoxygenic phototroph of the Chloroflexota uses a type I reaction centre.</title>
        <authorList>
            <person name="Tsuji J.M."/>
            <person name="Shaw N.A."/>
            <person name="Nagashima S."/>
            <person name="Venkiteswaran J.J."/>
            <person name="Schiff S.L."/>
            <person name="Watanabe T."/>
            <person name="Fukui M."/>
            <person name="Hanada S."/>
            <person name="Tank M."/>
            <person name="Neufeld J.D."/>
        </authorList>
    </citation>
    <scope>NUCLEOTIDE SEQUENCE</scope>
    <source>
        <strain evidence="5">L227-S17</strain>
    </source>
</reference>
<name>A0A8T7LXR8_9CHLR</name>
<evidence type="ECO:0000313" key="7">
    <source>
        <dbReference type="Proteomes" id="UP001431572"/>
    </source>
</evidence>
<dbReference type="EMBL" id="JACATZ010000001">
    <property type="protein sequence ID" value="NWJ45753.1"/>
    <property type="molecule type" value="Genomic_DNA"/>
</dbReference>
<dbReference type="Proteomes" id="UP001431572">
    <property type="component" value="Chromosome 1"/>
</dbReference>
<organism evidence="4 6">
    <name type="scientific">Candidatus Chlorohelix allophototropha</name>
    <dbReference type="NCBI Taxonomy" id="3003348"/>
    <lineage>
        <taxon>Bacteria</taxon>
        <taxon>Bacillati</taxon>
        <taxon>Chloroflexota</taxon>
        <taxon>Chloroflexia</taxon>
        <taxon>Candidatus Chloroheliales</taxon>
        <taxon>Candidatus Chloroheliaceae</taxon>
        <taxon>Candidatus Chlorohelix</taxon>
    </lineage>
</organism>
<proteinExistence type="inferred from homology"/>
<feature type="transmembrane region" description="Helical" evidence="3">
    <location>
        <begin position="83"/>
        <end position="101"/>
    </location>
</feature>
<sequence length="204" mass="21696">MQVPNSKGNGLLVTRPTTFSDLIPTSGRLVWVREVSLIVGFSLLIALAAQVRFFIPPISEVPFVASNMIVVLAAAILGSKRGLAAVGLYLAEGALGLPFFAGGNSGFSAFSGVTAGYLFGFAVSAFVVGLLAEKGWDKRFATSFLAMLIGNLIILVMGGFWYSLTFGVELAFTRAILPFLLADTIKMILAAVILPSAWFLVKKR</sequence>
<feature type="transmembrane region" description="Helical" evidence="3">
    <location>
        <begin position="176"/>
        <end position="201"/>
    </location>
</feature>
<dbReference type="RefSeq" id="WP_341469510.1">
    <property type="nucleotide sequence ID" value="NZ_CP128399.1"/>
</dbReference>
<dbReference type="PANTHER" id="PTHR34295">
    <property type="entry name" value="BIOTIN TRANSPORTER BIOY"/>
    <property type="match status" value="1"/>
</dbReference>
<comment type="subcellular location">
    <subcellularLocation>
        <location evidence="2">Cell membrane</location>
        <topology evidence="2">Multi-pass membrane protein</topology>
    </subcellularLocation>
</comment>
<dbReference type="PANTHER" id="PTHR34295:SF1">
    <property type="entry name" value="BIOTIN TRANSPORTER BIOY"/>
    <property type="match status" value="1"/>
</dbReference>
<dbReference type="GO" id="GO:0015225">
    <property type="term" value="F:biotin transmembrane transporter activity"/>
    <property type="evidence" value="ECO:0007669"/>
    <property type="project" value="UniProtKB-UniRule"/>
</dbReference>
<dbReference type="AlphaFoldDB" id="A0A8T7LXR8"/>
<dbReference type="EMBL" id="CP128399">
    <property type="protein sequence ID" value="WJW67622.1"/>
    <property type="molecule type" value="Genomic_DNA"/>
</dbReference>
<protein>
    <recommendedName>
        <fullName evidence="2">Biotin transporter</fullName>
    </recommendedName>
</protein>
<feature type="transmembrane region" description="Helical" evidence="3">
    <location>
        <begin position="144"/>
        <end position="164"/>
    </location>
</feature>
<evidence type="ECO:0000256" key="2">
    <source>
        <dbReference type="PIRNR" id="PIRNR016661"/>
    </source>
</evidence>
<feature type="transmembrane region" description="Helical" evidence="3">
    <location>
        <begin position="35"/>
        <end position="55"/>
    </location>
</feature>
<dbReference type="Pfam" id="PF02632">
    <property type="entry name" value="BioY"/>
    <property type="match status" value="1"/>
</dbReference>
<keyword evidence="7" id="KW-1185">Reference proteome</keyword>
<dbReference type="Gene3D" id="1.10.1760.20">
    <property type="match status" value="1"/>
</dbReference>
<comment type="similarity">
    <text evidence="1 2">Belongs to the BioY family.</text>
</comment>
<evidence type="ECO:0000313" key="4">
    <source>
        <dbReference type="EMBL" id="NWJ45753.1"/>
    </source>
</evidence>
<keyword evidence="3" id="KW-0812">Transmembrane</keyword>
<dbReference type="PIRSF" id="PIRSF016661">
    <property type="entry name" value="BioY"/>
    <property type="match status" value="1"/>
</dbReference>
<gene>
    <name evidence="4" type="ORF">HXX08_07730</name>
    <name evidence="5" type="ORF">OZ401_000891</name>
</gene>
<evidence type="ECO:0000313" key="6">
    <source>
        <dbReference type="Proteomes" id="UP000521676"/>
    </source>
</evidence>